<comment type="similarity">
    <text evidence="1">Belongs to the BlaI transcriptional regulatory family.</text>
</comment>
<keyword evidence="4" id="KW-0804">Transcription</keyword>
<dbReference type="STRING" id="1121025.SAMN02745249_00371"/>
<keyword evidence="2" id="KW-0805">Transcription regulation</keyword>
<dbReference type="RefSeq" id="WP_073295414.1">
    <property type="nucleotide sequence ID" value="NZ_FQUF01000004.1"/>
</dbReference>
<dbReference type="InterPro" id="IPR005650">
    <property type="entry name" value="BlaI_family"/>
</dbReference>
<dbReference type="Gene3D" id="1.10.4040.10">
    <property type="entry name" value="Penicillinase repressor domain"/>
    <property type="match status" value="1"/>
</dbReference>
<protein>
    <submittedName>
        <fullName evidence="5">Copper transport repressor, CopY/TcrY family</fullName>
    </submittedName>
</protein>
<dbReference type="PIRSF" id="PIRSF019455">
    <property type="entry name" value="CopR_AtkY"/>
    <property type="match status" value="1"/>
</dbReference>
<dbReference type="Gene3D" id="1.10.10.10">
    <property type="entry name" value="Winged helix-like DNA-binding domain superfamily/Winged helix DNA-binding domain"/>
    <property type="match status" value="1"/>
</dbReference>
<evidence type="ECO:0000256" key="2">
    <source>
        <dbReference type="ARBA" id="ARBA00023015"/>
    </source>
</evidence>
<evidence type="ECO:0000256" key="4">
    <source>
        <dbReference type="ARBA" id="ARBA00023163"/>
    </source>
</evidence>
<dbReference type="Pfam" id="PF03965">
    <property type="entry name" value="Penicillinase_R"/>
    <property type="match status" value="1"/>
</dbReference>
<dbReference type="InterPro" id="IPR014071">
    <property type="entry name" value="Cu_transp_CopY/TcrY"/>
</dbReference>
<evidence type="ECO:0000256" key="3">
    <source>
        <dbReference type="ARBA" id="ARBA00023125"/>
    </source>
</evidence>
<sequence length="148" mass="16567">METVAPIQISEAEREIMRVVWANLSVTSREIIDILEDKMDWKESTIKTLIGRLVDKNILNTKKEGRKFIYSANVSEETTIQGYADDILSNVCNTHHGSVIGQFIEDAKLSTSDIEELIKLLEEKSLAAPEAVSCECVPGQCECHLVNE</sequence>
<dbReference type="Proteomes" id="UP000184128">
    <property type="component" value="Unassembled WGS sequence"/>
</dbReference>
<reference evidence="5 6" key="1">
    <citation type="submission" date="2016-11" db="EMBL/GenBank/DDBJ databases">
        <authorList>
            <person name="Jaros S."/>
            <person name="Januszkiewicz K."/>
            <person name="Wedrychowicz H."/>
        </authorList>
    </citation>
    <scope>NUCLEOTIDE SEQUENCE [LARGE SCALE GENOMIC DNA]</scope>
    <source>
        <strain evidence="5 6">DSM 15692</strain>
    </source>
</reference>
<dbReference type="EMBL" id="FQUF01000004">
    <property type="protein sequence ID" value="SHE39713.1"/>
    <property type="molecule type" value="Genomic_DNA"/>
</dbReference>
<dbReference type="GO" id="GO:0045892">
    <property type="term" value="P:negative regulation of DNA-templated transcription"/>
    <property type="evidence" value="ECO:0007669"/>
    <property type="project" value="InterPro"/>
</dbReference>
<evidence type="ECO:0000313" key="5">
    <source>
        <dbReference type="EMBL" id="SHE39713.1"/>
    </source>
</evidence>
<dbReference type="InterPro" id="IPR036388">
    <property type="entry name" value="WH-like_DNA-bd_sf"/>
</dbReference>
<proteinExistence type="inferred from homology"/>
<dbReference type="NCBIfam" id="TIGR02698">
    <property type="entry name" value="CopY_TcrY"/>
    <property type="match status" value="1"/>
</dbReference>
<gene>
    <name evidence="5" type="ORF">SAMN02745249_00371</name>
</gene>
<dbReference type="InterPro" id="IPR036390">
    <property type="entry name" value="WH_DNA-bd_sf"/>
</dbReference>
<dbReference type="SUPFAM" id="SSF46785">
    <property type="entry name" value="Winged helix' DNA-binding domain"/>
    <property type="match status" value="1"/>
</dbReference>
<accession>A0A1M4T5C1</accession>
<dbReference type="GO" id="GO:0003677">
    <property type="term" value="F:DNA binding"/>
    <property type="evidence" value="ECO:0007669"/>
    <property type="project" value="UniProtKB-KW"/>
</dbReference>
<dbReference type="OrthoDB" id="1849040at2"/>
<keyword evidence="3" id="KW-0238">DNA-binding</keyword>
<keyword evidence="6" id="KW-1185">Reference proteome</keyword>
<evidence type="ECO:0000256" key="1">
    <source>
        <dbReference type="ARBA" id="ARBA00011046"/>
    </source>
</evidence>
<organism evidence="5 6">
    <name type="scientific">Atopostipes suicloacalis DSM 15692</name>
    <dbReference type="NCBI Taxonomy" id="1121025"/>
    <lineage>
        <taxon>Bacteria</taxon>
        <taxon>Bacillati</taxon>
        <taxon>Bacillota</taxon>
        <taxon>Bacilli</taxon>
        <taxon>Lactobacillales</taxon>
        <taxon>Carnobacteriaceae</taxon>
        <taxon>Atopostipes</taxon>
    </lineage>
</organism>
<dbReference type="AlphaFoldDB" id="A0A1M4T5C1"/>
<evidence type="ECO:0000313" key="6">
    <source>
        <dbReference type="Proteomes" id="UP000184128"/>
    </source>
</evidence>
<name>A0A1M4T5C1_9LACT</name>